<comment type="caution">
    <text evidence="2">The sequence shown here is derived from an EMBL/GenBank/DDBJ whole genome shotgun (WGS) entry which is preliminary data.</text>
</comment>
<protein>
    <submittedName>
        <fullName evidence="2">Uncharacterized protein</fullName>
    </submittedName>
</protein>
<gene>
    <name evidence="2" type="ORF">LX32DRAFT_604</name>
</gene>
<feature type="transmembrane region" description="Helical" evidence="1">
    <location>
        <begin position="12"/>
        <end position="31"/>
    </location>
</feature>
<keyword evidence="1" id="KW-0472">Membrane</keyword>
<reference evidence="2" key="1">
    <citation type="submission" date="2021-06" db="EMBL/GenBank/DDBJ databases">
        <title>Comparative genomics, transcriptomics and evolutionary studies reveal genomic signatures of adaptation to plant cell wall in hemibiotrophic fungi.</title>
        <authorList>
            <consortium name="DOE Joint Genome Institute"/>
            <person name="Baroncelli R."/>
            <person name="Diaz J.F."/>
            <person name="Benocci T."/>
            <person name="Peng M."/>
            <person name="Battaglia E."/>
            <person name="Haridas S."/>
            <person name="Andreopoulos W."/>
            <person name="Labutti K."/>
            <person name="Pangilinan J."/>
            <person name="Floch G.L."/>
            <person name="Makela M.R."/>
            <person name="Henrissat B."/>
            <person name="Grigoriev I.V."/>
            <person name="Crouch J.A."/>
            <person name="De Vries R.P."/>
            <person name="Sukno S.A."/>
            <person name="Thon M.R."/>
        </authorList>
    </citation>
    <scope>NUCLEOTIDE SEQUENCE</scope>
    <source>
        <strain evidence="2">MAFF235873</strain>
    </source>
</reference>
<dbReference type="Proteomes" id="UP001232148">
    <property type="component" value="Unassembled WGS sequence"/>
</dbReference>
<dbReference type="EMBL" id="MU842808">
    <property type="protein sequence ID" value="KAK2035443.1"/>
    <property type="molecule type" value="Genomic_DNA"/>
</dbReference>
<evidence type="ECO:0000256" key="1">
    <source>
        <dbReference type="SAM" id="Phobius"/>
    </source>
</evidence>
<organism evidence="2 3">
    <name type="scientific">Colletotrichum zoysiae</name>
    <dbReference type="NCBI Taxonomy" id="1216348"/>
    <lineage>
        <taxon>Eukaryota</taxon>
        <taxon>Fungi</taxon>
        <taxon>Dikarya</taxon>
        <taxon>Ascomycota</taxon>
        <taxon>Pezizomycotina</taxon>
        <taxon>Sordariomycetes</taxon>
        <taxon>Hypocreomycetidae</taxon>
        <taxon>Glomerellales</taxon>
        <taxon>Glomerellaceae</taxon>
        <taxon>Colletotrichum</taxon>
        <taxon>Colletotrichum graminicola species complex</taxon>
    </lineage>
</organism>
<evidence type="ECO:0000313" key="2">
    <source>
        <dbReference type="EMBL" id="KAK2035443.1"/>
    </source>
</evidence>
<name>A0AAD9MAK1_9PEZI</name>
<keyword evidence="1" id="KW-1133">Transmembrane helix</keyword>
<keyword evidence="1" id="KW-0812">Transmembrane</keyword>
<dbReference type="AlphaFoldDB" id="A0AAD9MAK1"/>
<proteinExistence type="predicted"/>
<sequence length="79" mass="9528">MSTIWQRTIDVYLVFLITPCPTLIYLLWVGCRMDQAHFLSSDIRTIRDTSVLHQQWKQLLRLFQHDPKRLPQLNQTYLL</sequence>
<dbReference type="PROSITE" id="PS51257">
    <property type="entry name" value="PROKAR_LIPOPROTEIN"/>
    <property type="match status" value="1"/>
</dbReference>
<evidence type="ECO:0000313" key="3">
    <source>
        <dbReference type="Proteomes" id="UP001232148"/>
    </source>
</evidence>
<accession>A0AAD9MAK1</accession>
<keyword evidence="3" id="KW-1185">Reference proteome</keyword>